<dbReference type="SUPFAM" id="SSF47789">
    <property type="entry name" value="C-terminal domain of RNA polymerase alpha subunit"/>
    <property type="match status" value="1"/>
</dbReference>
<evidence type="ECO:0000256" key="7">
    <source>
        <dbReference type="ARBA" id="ARBA00023163"/>
    </source>
</evidence>
<dbReference type="InterPro" id="IPR011263">
    <property type="entry name" value="DNA-dir_RNA_pol_RpoA/D/Rpb3"/>
</dbReference>
<keyword evidence="4 11" id="KW-0240">DNA-directed RNA polymerase</keyword>
<dbReference type="SUPFAM" id="SSF55257">
    <property type="entry name" value="RBP11-like subunits of RNA polymerase"/>
    <property type="match status" value="1"/>
</dbReference>
<dbReference type="InterPro" id="IPR036603">
    <property type="entry name" value="RBP11-like"/>
</dbReference>
<dbReference type="NCBIfam" id="NF003519">
    <property type="entry name" value="PRK05182.2-5"/>
    <property type="match status" value="1"/>
</dbReference>
<organism evidence="13 14">
    <name type="scientific">Idiomarina xiamenensis 10-D-4</name>
    <dbReference type="NCBI Taxonomy" id="740709"/>
    <lineage>
        <taxon>Bacteria</taxon>
        <taxon>Pseudomonadati</taxon>
        <taxon>Pseudomonadota</taxon>
        <taxon>Gammaproteobacteria</taxon>
        <taxon>Alteromonadales</taxon>
        <taxon>Idiomarinaceae</taxon>
        <taxon>Idiomarina</taxon>
    </lineage>
</organism>
<dbReference type="STRING" id="740709.A10D4_07180"/>
<evidence type="ECO:0000256" key="9">
    <source>
        <dbReference type="ARBA" id="ARBA00033070"/>
    </source>
</evidence>
<dbReference type="GO" id="GO:0006351">
    <property type="term" value="P:DNA-templated transcription"/>
    <property type="evidence" value="ECO:0007669"/>
    <property type="project" value="UniProtKB-UniRule"/>
</dbReference>
<dbReference type="InterPro" id="IPR011262">
    <property type="entry name" value="DNA-dir_RNA_pol_insert"/>
</dbReference>
<proteinExistence type="inferred from homology"/>
<dbReference type="Pfam" id="PF03118">
    <property type="entry name" value="RNA_pol_A_CTD"/>
    <property type="match status" value="1"/>
</dbReference>
<dbReference type="GO" id="GO:0003677">
    <property type="term" value="F:DNA binding"/>
    <property type="evidence" value="ECO:0007669"/>
    <property type="project" value="UniProtKB-UniRule"/>
</dbReference>
<comment type="caution">
    <text evidence="13">The sequence shown here is derived from an EMBL/GenBank/DDBJ whole genome shotgun (WGS) entry which is preliminary data.</text>
</comment>
<evidence type="ECO:0000313" key="14">
    <source>
        <dbReference type="Proteomes" id="UP000014115"/>
    </source>
</evidence>
<feature type="region of interest" description="Alpha N-terminal domain (alpha-NTD)" evidence="11">
    <location>
        <begin position="1"/>
        <end position="234"/>
    </location>
</feature>
<evidence type="ECO:0000256" key="11">
    <source>
        <dbReference type="HAMAP-Rule" id="MF_00059"/>
    </source>
</evidence>
<evidence type="ECO:0000256" key="10">
    <source>
        <dbReference type="ARBA" id="ARBA00048552"/>
    </source>
</evidence>
<dbReference type="FunFam" id="1.10.150.20:FF:000001">
    <property type="entry name" value="DNA-directed RNA polymerase subunit alpha"/>
    <property type="match status" value="1"/>
</dbReference>
<dbReference type="SMART" id="SM00662">
    <property type="entry name" value="RPOLD"/>
    <property type="match status" value="1"/>
</dbReference>
<dbReference type="Pfam" id="PF01193">
    <property type="entry name" value="RNA_pol_L"/>
    <property type="match status" value="1"/>
</dbReference>
<dbReference type="OrthoDB" id="9805706at2"/>
<sequence>MQGSVTEFLKPRLVDIEQISPTHAKVTLEPLERGFGHTLGNALRRILLSSMPGCAVTEVEIDGVLHEYSTKEGVQEDIIEILLNLKGLAVRLEGKDEATLTLNKSGAGPVKAGDITHDGDVEIVNPEHLICTLTGDTDLSMRIKIERGRGYVPATARQSVEDDERPIGRLLVDASFSPVARIAYNVESARVEQRTDLDKLVIDMETNGTLDPEEAIRRSATILAEQLEAFVELRDISEPEEREEKPEFDPILLRPVDDLELTVRSANCLKAEAIQYIGDLVQRTEVELLKTPNLGKKSLTEIKDVLASRGLSLGMRLENWPPASLVDKD</sequence>
<comment type="subunit">
    <text evidence="11">Homodimer. The RNAP catalytic core consists of 2 alpha, 1 beta, 1 beta' and 1 omega subunit. When a sigma factor is associated with the core the holoenzyme is formed, which can initiate transcription.</text>
</comment>
<dbReference type="GO" id="GO:0000428">
    <property type="term" value="C:DNA-directed RNA polymerase complex"/>
    <property type="evidence" value="ECO:0007669"/>
    <property type="project" value="UniProtKB-KW"/>
</dbReference>
<gene>
    <name evidence="11" type="primary">rpoA</name>
    <name evidence="13" type="ORF">A10D4_07180</name>
</gene>
<name>K2JJJ7_9GAMM</name>
<dbReference type="Gene3D" id="2.170.120.12">
    <property type="entry name" value="DNA-directed RNA polymerase, insert domain"/>
    <property type="match status" value="1"/>
</dbReference>
<evidence type="ECO:0000256" key="4">
    <source>
        <dbReference type="ARBA" id="ARBA00022478"/>
    </source>
</evidence>
<dbReference type="AlphaFoldDB" id="K2JJJ7"/>
<dbReference type="RefSeq" id="WP_008488636.1">
    <property type="nucleotide sequence ID" value="NZ_AMRG01000008.1"/>
</dbReference>
<dbReference type="EMBL" id="AMRG01000008">
    <property type="protein sequence ID" value="EKE83611.1"/>
    <property type="molecule type" value="Genomic_DNA"/>
</dbReference>
<comment type="function">
    <text evidence="11">DNA-dependent RNA polymerase catalyzes the transcription of DNA into RNA using the four ribonucleoside triphosphates as substrates.</text>
</comment>
<evidence type="ECO:0000259" key="12">
    <source>
        <dbReference type="SMART" id="SM00662"/>
    </source>
</evidence>
<keyword evidence="5 11" id="KW-0808">Transferase</keyword>
<reference evidence="13 14" key="1">
    <citation type="journal article" date="2012" name="J. Bacteriol.">
        <title>Genome Sequence of Idiomarina xiamenensis Type Strain 10-D-4.</title>
        <authorList>
            <person name="Lai Q."/>
            <person name="Wang L."/>
            <person name="Wang W."/>
            <person name="Shao Z."/>
        </authorList>
    </citation>
    <scope>NUCLEOTIDE SEQUENCE [LARGE SCALE GENOMIC DNA]</scope>
    <source>
        <strain evidence="13 14">10-D-4</strain>
    </source>
</reference>
<dbReference type="SUPFAM" id="SSF56553">
    <property type="entry name" value="Insert subdomain of RNA polymerase alpha subunit"/>
    <property type="match status" value="1"/>
</dbReference>
<keyword evidence="6 11" id="KW-0548">Nucleotidyltransferase</keyword>
<dbReference type="Pfam" id="PF01000">
    <property type="entry name" value="RNA_pol_A_bac"/>
    <property type="match status" value="1"/>
</dbReference>
<comment type="catalytic activity">
    <reaction evidence="10 11">
        <text>RNA(n) + a ribonucleoside 5'-triphosphate = RNA(n+1) + diphosphate</text>
        <dbReference type="Rhea" id="RHEA:21248"/>
        <dbReference type="Rhea" id="RHEA-COMP:14527"/>
        <dbReference type="Rhea" id="RHEA-COMP:17342"/>
        <dbReference type="ChEBI" id="CHEBI:33019"/>
        <dbReference type="ChEBI" id="CHEBI:61557"/>
        <dbReference type="ChEBI" id="CHEBI:140395"/>
        <dbReference type="EC" id="2.7.7.6"/>
    </reaction>
</comment>
<dbReference type="InterPro" id="IPR011260">
    <property type="entry name" value="RNAP_asu_C"/>
</dbReference>
<evidence type="ECO:0000313" key="13">
    <source>
        <dbReference type="EMBL" id="EKE83611.1"/>
    </source>
</evidence>
<protein>
    <recommendedName>
        <fullName evidence="3 11">DNA-directed RNA polymerase subunit alpha</fullName>
        <shortName evidence="11">RNAP subunit alpha</shortName>
        <ecNumber evidence="2 11">2.7.7.6</ecNumber>
    </recommendedName>
    <alternativeName>
        <fullName evidence="9 11">RNA polymerase subunit alpha</fullName>
    </alternativeName>
    <alternativeName>
        <fullName evidence="8 11">Transcriptase subunit alpha</fullName>
    </alternativeName>
</protein>
<evidence type="ECO:0000256" key="3">
    <source>
        <dbReference type="ARBA" id="ARBA00015972"/>
    </source>
</evidence>
<comment type="domain">
    <text evidence="11">The N-terminal domain is essential for RNAP assembly and basal transcription, whereas the C-terminal domain is involved in interaction with transcriptional regulators and with upstream promoter elements.</text>
</comment>
<dbReference type="Gene3D" id="3.30.1360.10">
    <property type="entry name" value="RNA polymerase, RBP11-like subunit"/>
    <property type="match status" value="1"/>
</dbReference>
<evidence type="ECO:0000256" key="6">
    <source>
        <dbReference type="ARBA" id="ARBA00022695"/>
    </source>
</evidence>
<dbReference type="eggNOG" id="COG0202">
    <property type="taxonomic scope" value="Bacteria"/>
</dbReference>
<dbReference type="EC" id="2.7.7.6" evidence="2 11"/>
<dbReference type="GO" id="GO:0046983">
    <property type="term" value="F:protein dimerization activity"/>
    <property type="evidence" value="ECO:0007669"/>
    <property type="project" value="InterPro"/>
</dbReference>
<feature type="region of interest" description="Alpha C-terminal domain (alpha-CTD)" evidence="11">
    <location>
        <begin position="248"/>
        <end position="329"/>
    </location>
</feature>
<dbReference type="GO" id="GO:0003899">
    <property type="term" value="F:DNA-directed RNA polymerase activity"/>
    <property type="evidence" value="ECO:0007669"/>
    <property type="project" value="UniProtKB-UniRule"/>
</dbReference>
<keyword evidence="7 11" id="KW-0804">Transcription</keyword>
<dbReference type="GO" id="GO:0005737">
    <property type="term" value="C:cytoplasm"/>
    <property type="evidence" value="ECO:0007669"/>
    <property type="project" value="UniProtKB-ARBA"/>
</dbReference>
<dbReference type="NCBIfam" id="NF003513">
    <property type="entry name" value="PRK05182.1-2"/>
    <property type="match status" value="1"/>
</dbReference>
<dbReference type="Gene3D" id="1.10.150.20">
    <property type="entry name" value="5' to 3' exonuclease, C-terminal subdomain"/>
    <property type="match status" value="1"/>
</dbReference>
<dbReference type="InterPro" id="IPR011773">
    <property type="entry name" value="DNA-dir_RpoA"/>
</dbReference>
<dbReference type="FunFam" id="2.170.120.12:FF:000001">
    <property type="entry name" value="DNA-directed RNA polymerase subunit alpha"/>
    <property type="match status" value="1"/>
</dbReference>
<keyword evidence="14" id="KW-1185">Reference proteome</keyword>
<dbReference type="HAMAP" id="MF_00059">
    <property type="entry name" value="RNApol_bact_RpoA"/>
    <property type="match status" value="1"/>
</dbReference>
<feature type="domain" description="DNA-directed RNA polymerase RpoA/D/Rpb3-type" evidence="12">
    <location>
        <begin position="23"/>
        <end position="233"/>
    </location>
</feature>
<dbReference type="Proteomes" id="UP000014115">
    <property type="component" value="Unassembled WGS sequence"/>
</dbReference>
<evidence type="ECO:0000256" key="2">
    <source>
        <dbReference type="ARBA" id="ARBA00012418"/>
    </source>
</evidence>
<evidence type="ECO:0000256" key="8">
    <source>
        <dbReference type="ARBA" id="ARBA00032524"/>
    </source>
</evidence>
<dbReference type="InterPro" id="IPR036643">
    <property type="entry name" value="RNApol_insert_sf"/>
</dbReference>
<evidence type="ECO:0000256" key="5">
    <source>
        <dbReference type="ARBA" id="ARBA00022679"/>
    </source>
</evidence>
<dbReference type="PATRIC" id="fig|740709.3.peg.1460"/>
<dbReference type="NCBIfam" id="TIGR02027">
    <property type="entry name" value="rpoA"/>
    <property type="match status" value="1"/>
</dbReference>
<dbReference type="CDD" id="cd06928">
    <property type="entry name" value="RNAP_alpha_NTD"/>
    <property type="match status" value="1"/>
</dbReference>
<comment type="similarity">
    <text evidence="1 11">Belongs to the RNA polymerase alpha chain family.</text>
</comment>
<accession>K2JJJ7</accession>
<evidence type="ECO:0000256" key="1">
    <source>
        <dbReference type="ARBA" id="ARBA00007123"/>
    </source>
</evidence>